<feature type="region of interest" description="Disordered" evidence="1">
    <location>
        <begin position="318"/>
        <end position="420"/>
    </location>
</feature>
<feature type="compositionally biased region" description="Low complexity" evidence="1">
    <location>
        <begin position="261"/>
        <end position="277"/>
    </location>
</feature>
<sequence>MPAGFALGEEEGDAPPVFSVGRRRQAQSKSDNYSQAAASPTTSSLEGSTHNQGNPIIFTSPSPPRSRFEATSTTTADQNNNASYATANHSSYSPPLRGDFNAGFKPFVTPKQPNLTVSDAGGENVRSGRGATSFLIPAGHEAQLPGGGSGAEDFAHSETFGAGDDNTAAAALRPIGSFVVVKNLDDFCMDSGSDSSSDEGGDFGRSGGGGGKIPASYSPLLAGSGKGGRKGVSSLFAAMPTLGEGNRGPLAPGDGVGGGTDMNSGSFSNTAPTTASVSGGGAGHSSSGGGATTGSNPARSMMGNLPVVSIDLSKSVAALHHQKAQQQHQHQRRQAPATVGGQPQQHQNQNKIMTGGEPQHPRQSRYFSGVTSPTGTGSTAANNVNNIGSSSSSSTRHSTQRGSQSGISDARSTSVSGSPTSVRCYFKSFNNIGGTTTSFEGDYSYEGGGGGYSRDRSADSRRGTSASAGGGTAVGGEVRGRALQQKIAEMERREQSLIKSQRRQAEALERKVFYGEHRNLQKFVSWLTYCSHAAIASTMLDILGKWRANKLKRERRKGVNPLVALRLRQALRRARTRIQGRGVPRPTIAALRADKLLNLFPDPQLQYAIDRMTLKYFFENENIIMMGSEDD</sequence>
<organism evidence="2 3">
    <name type="scientific">Bodo saltans</name>
    <name type="common">Flagellated protozoan</name>
    <dbReference type="NCBI Taxonomy" id="75058"/>
    <lineage>
        <taxon>Eukaryota</taxon>
        <taxon>Discoba</taxon>
        <taxon>Euglenozoa</taxon>
        <taxon>Kinetoplastea</taxon>
        <taxon>Metakinetoplastina</taxon>
        <taxon>Eubodonida</taxon>
        <taxon>Bodonidae</taxon>
        <taxon>Bodo</taxon>
    </lineage>
</organism>
<feature type="region of interest" description="Disordered" evidence="1">
    <location>
        <begin position="1"/>
        <end position="92"/>
    </location>
</feature>
<feature type="region of interest" description="Disordered" evidence="1">
    <location>
        <begin position="191"/>
        <end position="210"/>
    </location>
</feature>
<feature type="non-terminal residue" evidence="2">
    <location>
        <position position="631"/>
    </location>
</feature>
<feature type="compositionally biased region" description="Basic and acidic residues" evidence="1">
    <location>
        <begin position="453"/>
        <end position="462"/>
    </location>
</feature>
<dbReference type="AlphaFoldDB" id="A0A0S4JB42"/>
<protein>
    <submittedName>
        <fullName evidence="2">Uncharacterized protein</fullName>
    </submittedName>
</protein>
<gene>
    <name evidence="2" type="ORF">BSAL_94060</name>
</gene>
<evidence type="ECO:0000256" key="1">
    <source>
        <dbReference type="SAM" id="MobiDB-lite"/>
    </source>
</evidence>
<feature type="region of interest" description="Disordered" evidence="1">
    <location>
        <begin position="241"/>
        <end position="302"/>
    </location>
</feature>
<feature type="compositionally biased region" description="Polar residues" evidence="1">
    <location>
        <begin position="27"/>
        <end position="60"/>
    </location>
</feature>
<evidence type="ECO:0000313" key="3">
    <source>
        <dbReference type="Proteomes" id="UP000051952"/>
    </source>
</evidence>
<feature type="compositionally biased region" description="Polar residues" evidence="1">
    <location>
        <begin position="406"/>
        <end position="420"/>
    </location>
</feature>
<feature type="compositionally biased region" description="Gly residues" evidence="1">
    <location>
        <begin position="278"/>
        <end position="292"/>
    </location>
</feature>
<keyword evidence="3" id="KW-1185">Reference proteome</keyword>
<accession>A0A0S4JB42</accession>
<proteinExistence type="predicted"/>
<feature type="region of interest" description="Disordered" evidence="1">
    <location>
        <begin position="450"/>
        <end position="479"/>
    </location>
</feature>
<reference evidence="3" key="1">
    <citation type="submission" date="2015-09" db="EMBL/GenBank/DDBJ databases">
        <authorList>
            <consortium name="Pathogen Informatics"/>
        </authorList>
    </citation>
    <scope>NUCLEOTIDE SEQUENCE [LARGE SCALE GENOMIC DNA]</scope>
    <source>
        <strain evidence="3">Lake Konstanz</strain>
    </source>
</reference>
<dbReference type="EMBL" id="CYKH01001356">
    <property type="protein sequence ID" value="CUG86659.1"/>
    <property type="molecule type" value="Genomic_DNA"/>
</dbReference>
<name>A0A0S4JB42_BODSA</name>
<dbReference type="VEuPathDB" id="TriTrypDB:BSAL_94060"/>
<feature type="compositionally biased region" description="Polar residues" evidence="1">
    <location>
        <begin position="341"/>
        <end position="352"/>
    </location>
</feature>
<dbReference type="Proteomes" id="UP000051952">
    <property type="component" value="Unassembled WGS sequence"/>
</dbReference>
<feature type="compositionally biased region" description="Low complexity" evidence="1">
    <location>
        <begin position="368"/>
        <end position="379"/>
    </location>
</feature>
<feature type="compositionally biased region" description="Low complexity" evidence="1">
    <location>
        <begin position="388"/>
        <end position="405"/>
    </location>
</feature>
<evidence type="ECO:0000313" key="2">
    <source>
        <dbReference type="EMBL" id="CUG86659.1"/>
    </source>
</evidence>
<feature type="compositionally biased region" description="Polar residues" evidence="1">
    <location>
        <begin position="69"/>
        <end position="92"/>
    </location>
</feature>